<dbReference type="InterPro" id="IPR013974">
    <property type="entry name" value="SAF"/>
</dbReference>
<dbReference type="GO" id="GO:0000166">
    <property type="term" value="F:nucleotide binding"/>
    <property type="evidence" value="ECO:0007669"/>
    <property type="project" value="InterPro"/>
</dbReference>
<dbReference type="PANTHER" id="PTHR37850:SF1">
    <property type="entry name" value="SAF DOMAIN PROTEIN"/>
    <property type="match status" value="1"/>
</dbReference>
<dbReference type="SUPFAM" id="SSF51735">
    <property type="entry name" value="NAD(P)-binding Rossmann-fold domains"/>
    <property type="match status" value="1"/>
</dbReference>
<dbReference type="EMBL" id="CP053661">
    <property type="protein sequence ID" value="QKD84937.1"/>
    <property type="molecule type" value="Genomic_DNA"/>
</dbReference>
<dbReference type="KEGG" id="theu:HPC62_12675"/>
<gene>
    <name evidence="2" type="ORF">HPC62_12675</name>
</gene>
<evidence type="ECO:0000313" key="2">
    <source>
        <dbReference type="EMBL" id="QKD84937.1"/>
    </source>
</evidence>
<name>A0A6M8BJ15_9CYAN</name>
<evidence type="ECO:0000313" key="3">
    <source>
        <dbReference type="Proteomes" id="UP000505210"/>
    </source>
</evidence>
<dbReference type="Pfam" id="PF08666">
    <property type="entry name" value="SAF"/>
    <property type="match status" value="1"/>
</dbReference>
<keyword evidence="3" id="KW-1185">Reference proteome</keyword>
<dbReference type="PANTHER" id="PTHR37850">
    <property type="entry name" value="STRU PROTEIN"/>
    <property type="match status" value="1"/>
</dbReference>
<feature type="domain" description="SAF" evidence="1">
    <location>
        <begin position="359"/>
        <end position="424"/>
    </location>
</feature>
<accession>A0A6M8BJ15</accession>
<protein>
    <submittedName>
        <fullName evidence="2">Gfo/Idh/MocA family oxidoreductase</fullName>
    </submittedName>
</protein>
<dbReference type="Proteomes" id="UP000505210">
    <property type="component" value="Chromosome"/>
</dbReference>
<reference evidence="2 3" key="1">
    <citation type="submission" date="2020-05" db="EMBL/GenBank/DDBJ databases">
        <title>Complete genome sequence of of a novel Thermoleptolyngbya strain isolated from hot springs of Ganzi, Sichuan China.</title>
        <authorList>
            <person name="Tang J."/>
            <person name="Daroch M."/>
            <person name="Li L."/>
            <person name="Waleron K."/>
            <person name="Waleron M."/>
            <person name="Waleron M."/>
        </authorList>
    </citation>
    <scope>NUCLEOTIDE SEQUENCE [LARGE SCALE GENOMIC DNA]</scope>
    <source>
        <strain evidence="2 3">PKUAC-SCTA183</strain>
    </source>
</reference>
<dbReference type="Pfam" id="PF01408">
    <property type="entry name" value="GFO_IDH_MocA"/>
    <property type="match status" value="1"/>
</dbReference>
<dbReference type="Pfam" id="PF21135">
    <property type="entry name" value="DRL_cat"/>
    <property type="match status" value="1"/>
</dbReference>
<dbReference type="RefSeq" id="WP_172358931.1">
    <property type="nucleotide sequence ID" value="NZ_CP053661.1"/>
</dbReference>
<proteinExistence type="predicted"/>
<dbReference type="SMART" id="SM00858">
    <property type="entry name" value="SAF"/>
    <property type="match status" value="1"/>
</dbReference>
<dbReference type="InterPro" id="IPR048423">
    <property type="entry name" value="DRL_cat"/>
</dbReference>
<sequence>MYIIDTALKTRQEAGNPIRVAMVGAGFMGRGIANQIVNSVPGMELVAIFNRSVEGAVRAYSEAGLDNIRTVKTLGELEDAIVQGVPAATDDAMLLCRAESIDAIIEVTGAIEFGAQVVLEAIAHKKHVVLMNAELDATIGPILKVYADRAGVVLSACDGDQPGVQMNLYRFVKSIGLTPLLCGNIKGLQDPYRNPTTQEGFAKQWGQKAHMVTSFADGTKISFEQAIVANATGMTVAKRGMYGYDFNRNADALVEQFNLKYTGHIDDCTKLYDVDELKSLGGIVDYVVGVRPGPGVFVFGTHDDPKQKHYLNLYKLGEGPLYSFYTPYHLCHFEVPLSVARVVLFQDAVLAPAAGPKVDVVATAKIDLKAGETLDGIGYYMTYGQCETAEITQAQRLLPMGLAEGCRLKRDIPRDQVLTYDDVELPAGRLCDKLRAEQDAYFAPAKVPVLI</sequence>
<evidence type="ECO:0000259" key="1">
    <source>
        <dbReference type="SMART" id="SM00858"/>
    </source>
</evidence>
<dbReference type="InterPro" id="IPR036291">
    <property type="entry name" value="NAD(P)-bd_dom_sf"/>
</dbReference>
<organism evidence="2 3">
    <name type="scientific">Thermoleptolyngbya sichuanensis A183</name>
    <dbReference type="NCBI Taxonomy" id="2737172"/>
    <lineage>
        <taxon>Bacteria</taxon>
        <taxon>Bacillati</taxon>
        <taxon>Cyanobacteriota</taxon>
        <taxon>Cyanophyceae</taxon>
        <taxon>Oculatellales</taxon>
        <taxon>Oculatellaceae</taxon>
        <taxon>Thermoleptolyngbya</taxon>
        <taxon>Thermoleptolyngbya sichuanensis</taxon>
    </lineage>
</organism>
<dbReference type="AlphaFoldDB" id="A0A6M8BJ15"/>
<dbReference type="InterPro" id="IPR000683">
    <property type="entry name" value="Gfo/Idh/MocA-like_OxRdtase_N"/>
</dbReference>
<dbReference type="Gene3D" id="3.40.50.720">
    <property type="entry name" value="NAD(P)-binding Rossmann-like Domain"/>
    <property type="match status" value="1"/>
</dbReference>
<dbReference type="CDD" id="cd11616">
    <property type="entry name" value="SAF_DH_OX_like"/>
    <property type="match status" value="1"/>
</dbReference>